<name>A0A7W4IEX3_9PROT</name>
<gene>
    <name evidence="3" type="ORF">HLH48_15580</name>
</gene>
<evidence type="ECO:0000313" key="4">
    <source>
        <dbReference type="Proteomes" id="UP000589085"/>
    </source>
</evidence>
<dbReference type="AlphaFoldDB" id="A0A7W4IEX3"/>
<dbReference type="InterPro" id="IPR027417">
    <property type="entry name" value="P-loop_NTPase"/>
</dbReference>
<dbReference type="Gene3D" id="3.40.50.300">
    <property type="entry name" value="P-loop containing nucleotide triphosphate hydrolases"/>
    <property type="match status" value="2"/>
</dbReference>
<dbReference type="EMBL" id="JABEQJ010000022">
    <property type="protein sequence ID" value="MBB2161574.1"/>
    <property type="molecule type" value="Genomic_DNA"/>
</dbReference>
<feature type="compositionally biased region" description="Low complexity" evidence="1">
    <location>
        <begin position="706"/>
        <end position="726"/>
    </location>
</feature>
<evidence type="ECO:0000256" key="1">
    <source>
        <dbReference type="SAM" id="MobiDB-lite"/>
    </source>
</evidence>
<organism evidence="3 4">
    <name type="scientific">Gluconacetobacter sacchari</name>
    <dbReference type="NCBI Taxonomy" id="92759"/>
    <lineage>
        <taxon>Bacteria</taxon>
        <taxon>Pseudomonadati</taxon>
        <taxon>Pseudomonadota</taxon>
        <taxon>Alphaproteobacteria</taxon>
        <taxon>Acetobacterales</taxon>
        <taxon>Acetobacteraceae</taxon>
        <taxon>Gluconacetobacter</taxon>
    </lineage>
</organism>
<dbReference type="RefSeq" id="WP_182998405.1">
    <property type="nucleotide sequence ID" value="NZ_JABEQJ010000022.1"/>
</dbReference>
<feature type="domain" description="TraD/TraG TraM recognition site" evidence="2">
    <location>
        <begin position="458"/>
        <end position="529"/>
    </location>
</feature>
<evidence type="ECO:0000313" key="3">
    <source>
        <dbReference type="EMBL" id="MBB2161574.1"/>
    </source>
</evidence>
<dbReference type="SUPFAM" id="SSF52540">
    <property type="entry name" value="P-loop containing nucleoside triphosphate hydrolases"/>
    <property type="match status" value="1"/>
</dbReference>
<protein>
    <submittedName>
        <fullName evidence="3">TraM recognition domain-containing protein</fullName>
    </submittedName>
</protein>
<evidence type="ECO:0000259" key="2">
    <source>
        <dbReference type="Pfam" id="PF12696"/>
    </source>
</evidence>
<comment type="caution">
    <text evidence="3">The sequence shown here is derived from an EMBL/GenBank/DDBJ whole genome shotgun (WGS) entry which is preliminary data.</text>
</comment>
<dbReference type="Proteomes" id="UP000589085">
    <property type="component" value="Unassembled WGS sequence"/>
</dbReference>
<dbReference type="Pfam" id="PF12696">
    <property type="entry name" value="TraG-D_C"/>
    <property type="match status" value="1"/>
</dbReference>
<feature type="region of interest" description="Disordered" evidence="1">
    <location>
        <begin position="693"/>
        <end position="750"/>
    </location>
</feature>
<dbReference type="InterPro" id="IPR032689">
    <property type="entry name" value="TraG-D_C"/>
</dbReference>
<reference evidence="3 4" key="1">
    <citation type="submission" date="2020-04" db="EMBL/GenBank/DDBJ databases">
        <title>Description of novel Gluconacetobacter.</title>
        <authorList>
            <person name="Sombolestani A."/>
        </authorList>
    </citation>
    <scope>NUCLEOTIDE SEQUENCE [LARGE SCALE GENOMIC DNA]</scope>
    <source>
        <strain evidence="3 4">LMG 19747</strain>
    </source>
</reference>
<sequence length="789" mass="86058">MKELNIQGPLDRHLVADTGYYRDTRRPTAKLWEFLGQPASAVVPASLAIAGYVVPALADLTFVAGGIFTGFVLARRPVLPMRMPAFSRRRDPVFPLHNSKRPGPAKGDMLLFHDRITRQQGWIATEDAKTHIELPGSSNSGKTNSLYVIFANLVAHGSGFIMVDGKGTNATWADTATLMRLYGREGDLRILNMVVASGSRESHTWNPFAHENADAIRNLLMTLFIPEDTGSGAESQKFFTARATDLITVMSDVVVWMRDVYGLPINLPTLRKLTSEFESLILLTPEDGAEIPYPRVNYWDNGRREWRMVTLAPETLPDGRRIRVFPERLSTAIRAYMAETGGYSRTKGLDAQSKVREQHSYVVGGFGATYTQLSNTFGHIFDVDDGDINIRDIMFNRRVLHVVLPSLENDQKVNARLGRFVTNAIRYGMAPAIGGQLEGERKRIVDNRISAAHTVFGVALDELPQYASQGADAIAALAREINFMLVLAFQEISSLYAQMGKDRANALLSNPRLKIIHSLEDATSTKEWIESGIPKVQVSVNARWQLGDLSGQYFDPGQADVREMPAFTWRDIVSQKRGQAIITFFGRRVFAQMLDLKLDSGGYLRVPEKLTRAPNCGPGTGDKAAAMSTQTARNAILKGAVALTPEDRTKPAGQIGLLCDAYARAISQDLSPIDEAGVVHDYLAQVLGVPAGRPEVSSPPEKANQEPPAAASPAAAAPTEAAAPPATEDHAVADDDSAGSAVPTPAKEGPVAPFQVLVEAYLRVSGRDPVPSREPTNAPDYEFEASAEA</sequence>
<proteinExistence type="predicted"/>
<feature type="region of interest" description="Disordered" evidence="1">
    <location>
        <begin position="765"/>
        <end position="789"/>
    </location>
</feature>
<accession>A0A7W4IEX3</accession>